<evidence type="ECO:0008006" key="3">
    <source>
        <dbReference type="Google" id="ProtNLM"/>
    </source>
</evidence>
<dbReference type="OrthoDB" id="2168818at2"/>
<evidence type="ECO:0000313" key="2">
    <source>
        <dbReference type="Proteomes" id="UP000294843"/>
    </source>
</evidence>
<organism evidence="1 2">
    <name type="scientific">Macrococcus bovicus</name>
    <dbReference type="NCBI Taxonomy" id="69968"/>
    <lineage>
        <taxon>Bacteria</taxon>
        <taxon>Bacillati</taxon>
        <taxon>Bacillota</taxon>
        <taxon>Bacilli</taxon>
        <taxon>Bacillales</taxon>
        <taxon>Staphylococcaceae</taxon>
        <taxon>Macrococcus</taxon>
    </lineage>
</organism>
<protein>
    <recommendedName>
        <fullName evidence="3">DUF3168 domain-containing protein</fullName>
    </recommendedName>
</protein>
<proteinExistence type="predicted"/>
<comment type="caution">
    <text evidence="1">The sequence shown here is derived from an EMBL/GenBank/DDBJ whole genome shotgun (WGS) entry which is preliminary data.</text>
</comment>
<dbReference type="EMBL" id="SCWF01000001">
    <property type="protein sequence ID" value="TDM15701.1"/>
    <property type="molecule type" value="Genomic_DNA"/>
</dbReference>
<sequence length="140" mass="16390">MTVDILTIVYDAIKDDEVIAKYVGNRIKFNDYPDASSMAEPYIVLDDIDDPVPIAYIDGDESAYSYIVQVDVFVKYSTAYKARLVRNELSNRIQRLLWEKLKMGNVTNFKPDYNRDLKLYSSTRRYETIIYRDDLKSSLF</sequence>
<accession>A0A4R6C3D7</accession>
<keyword evidence="2" id="KW-1185">Reference proteome</keyword>
<gene>
    <name evidence="1" type="ORF">ERX55_01985</name>
</gene>
<dbReference type="Proteomes" id="UP000294843">
    <property type="component" value="Unassembled WGS sequence"/>
</dbReference>
<evidence type="ECO:0000313" key="1">
    <source>
        <dbReference type="EMBL" id="TDM15701.1"/>
    </source>
</evidence>
<name>A0A4R6C3D7_9STAP</name>
<dbReference type="RefSeq" id="WP_133450901.1">
    <property type="nucleotide sequence ID" value="NZ_SCWF01000001.1"/>
</dbReference>
<dbReference type="AlphaFoldDB" id="A0A4R6C3D7"/>
<reference evidence="1 2" key="1">
    <citation type="submission" date="2019-01" db="EMBL/GenBank/DDBJ databases">
        <title>Draft genome sequences of the type strains of six Macrococcus species.</title>
        <authorList>
            <person name="Mazhar S."/>
            <person name="Altermann E."/>
            <person name="Hill C."/>
            <person name="Mcauliffe O."/>
        </authorList>
    </citation>
    <scope>NUCLEOTIDE SEQUENCE [LARGE SCALE GENOMIC DNA]</scope>
    <source>
        <strain evidence="1 2">ATCC 51825</strain>
    </source>
</reference>